<dbReference type="AlphaFoldDB" id="X1UPS9"/>
<dbReference type="EMBL" id="BARW01043362">
    <property type="protein sequence ID" value="GAJ19453.1"/>
    <property type="molecule type" value="Genomic_DNA"/>
</dbReference>
<protein>
    <submittedName>
        <fullName evidence="1">Uncharacterized protein</fullName>
    </submittedName>
</protein>
<sequence length="36" mass="4160">KSKHKEQEGGPNYYVLRQHKLGALVRLVQRFTYSGA</sequence>
<name>X1UPS9_9ZZZZ</name>
<organism evidence="1">
    <name type="scientific">marine sediment metagenome</name>
    <dbReference type="NCBI Taxonomy" id="412755"/>
    <lineage>
        <taxon>unclassified sequences</taxon>
        <taxon>metagenomes</taxon>
        <taxon>ecological metagenomes</taxon>
    </lineage>
</organism>
<gene>
    <name evidence="1" type="ORF">S12H4_63567</name>
</gene>
<feature type="non-terminal residue" evidence="1">
    <location>
        <position position="1"/>
    </location>
</feature>
<feature type="non-terminal residue" evidence="1">
    <location>
        <position position="36"/>
    </location>
</feature>
<comment type="caution">
    <text evidence="1">The sequence shown here is derived from an EMBL/GenBank/DDBJ whole genome shotgun (WGS) entry which is preliminary data.</text>
</comment>
<accession>X1UPS9</accession>
<evidence type="ECO:0000313" key="1">
    <source>
        <dbReference type="EMBL" id="GAJ19453.1"/>
    </source>
</evidence>
<proteinExistence type="predicted"/>
<reference evidence="1" key="1">
    <citation type="journal article" date="2014" name="Front. Microbiol.">
        <title>High frequency of phylogenetically diverse reductive dehalogenase-homologous genes in deep subseafloor sedimentary metagenomes.</title>
        <authorList>
            <person name="Kawai M."/>
            <person name="Futagami T."/>
            <person name="Toyoda A."/>
            <person name="Takaki Y."/>
            <person name="Nishi S."/>
            <person name="Hori S."/>
            <person name="Arai W."/>
            <person name="Tsubouchi T."/>
            <person name="Morono Y."/>
            <person name="Uchiyama I."/>
            <person name="Ito T."/>
            <person name="Fujiyama A."/>
            <person name="Inagaki F."/>
            <person name="Takami H."/>
        </authorList>
    </citation>
    <scope>NUCLEOTIDE SEQUENCE</scope>
    <source>
        <strain evidence="1">Expedition CK06-06</strain>
    </source>
</reference>